<dbReference type="AlphaFoldDB" id="A0A7W4FDU1"/>
<dbReference type="PIRSF" id="PIRSF037208">
    <property type="entry name" value="ATE_pro_prd"/>
    <property type="match status" value="1"/>
</dbReference>
<dbReference type="PANTHER" id="PTHR21367:SF1">
    <property type="entry name" value="ARGINYL-TRNA--PROTEIN TRANSFERASE 1"/>
    <property type="match status" value="1"/>
</dbReference>
<organism evidence="8 9">
    <name type="scientific">Gluconacetobacter diazotrophicus</name>
    <name type="common">Acetobacter diazotrophicus</name>
    <dbReference type="NCBI Taxonomy" id="33996"/>
    <lineage>
        <taxon>Bacteria</taxon>
        <taxon>Pseudomonadati</taxon>
        <taxon>Pseudomonadota</taxon>
        <taxon>Alphaproteobacteria</taxon>
        <taxon>Acetobacterales</taxon>
        <taxon>Acetobacteraceae</taxon>
        <taxon>Gluconacetobacter</taxon>
    </lineage>
</organism>
<dbReference type="InterPro" id="IPR030700">
    <property type="entry name" value="N-end_Aminoacyl_Trfase"/>
</dbReference>
<evidence type="ECO:0000313" key="8">
    <source>
        <dbReference type="EMBL" id="MBB2155920.1"/>
    </source>
</evidence>
<sequence length="260" mass="29746">MTYTSPRRPQLFYTTAPMPCPYVAGRMERKVVTDIGGPDAERLHNRLSRAGFRRSHTIAYAPVCPSCSACVPIRVPVASFSPDRTQRRTLRRNATIEGFEVPAHATTEQFTLFQRYQFARHAEGDMAAMNFYDYRAMIEDTPIDTMMIEFRTPEDRLVCVSLIDRLDDGLSAVYSFFDPTMDARSLGSYAIMHLIAHTRRLGLPYLYLGYWIRDSAKMAYKARFQPAEILFHGAWTPLDRDRLPEEGDRGPARFPASLTE</sequence>
<dbReference type="SUPFAM" id="SSF55729">
    <property type="entry name" value="Acyl-CoA N-acyltransferases (Nat)"/>
    <property type="match status" value="1"/>
</dbReference>
<comment type="function">
    <text evidence="4">Functions in the N-end rule pathway of protein degradation where it conjugates Leu from its aminoacyl-tRNA to the N-termini of proteins containing an N-terminal aspartate or glutamate.</text>
</comment>
<dbReference type="GO" id="GO:0005737">
    <property type="term" value="C:cytoplasm"/>
    <property type="evidence" value="ECO:0007669"/>
    <property type="project" value="UniProtKB-SubCell"/>
</dbReference>
<evidence type="ECO:0000313" key="9">
    <source>
        <dbReference type="Proteomes" id="UP000550787"/>
    </source>
</evidence>
<dbReference type="GO" id="GO:0004057">
    <property type="term" value="F:arginyl-tRNA--protein transferase activity"/>
    <property type="evidence" value="ECO:0007669"/>
    <property type="project" value="InterPro"/>
</dbReference>
<comment type="caution">
    <text evidence="8">The sequence shown here is derived from an EMBL/GenBank/DDBJ whole genome shotgun (WGS) entry which is preliminary data.</text>
</comment>
<dbReference type="OMA" id="CSYLPDR"/>
<dbReference type="PANTHER" id="PTHR21367">
    <property type="entry name" value="ARGININE-TRNA-PROTEIN TRANSFERASE 1"/>
    <property type="match status" value="1"/>
</dbReference>
<gene>
    <name evidence="4" type="primary">bpt</name>
    <name evidence="8" type="ORF">HLH33_06290</name>
</gene>
<dbReference type="InterPro" id="IPR007471">
    <property type="entry name" value="N-end_Aminoacyl_Trfase_N"/>
</dbReference>
<feature type="domain" description="N-end aminoacyl transferase N-terminal" evidence="6">
    <location>
        <begin position="19"/>
        <end position="88"/>
    </location>
</feature>
<dbReference type="NCBIfam" id="NF002342">
    <property type="entry name" value="PRK01305.1-3"/>
    <property type="match status" value="1"/>
</dbReference>
<feature type="domain" description="N-end rule aminoacyl transferase C-terminal" evidence="7">
    <location>
        <begin position="108"/>
        <end position="230"/>
    </location>
</feature>
<feature type="region of interest" description="Disordered" evidence="5">
    <location>
        <begin position="241"/>
        <end position="260"/>
    </location>
</feature>
<dbReference type="GO" id="GO:0008914">
    <property type="term" value="F:leucyl-tRNA--protein transferase activity"/>
    <property type="evidence" value="ECO:0007669"/>
    <property type="project" value="UniProtKB-UniRule"/>
</dbReference>
<comment type="similarity">
    <text evidence="4">Belongs to the R-transferase family. Bpt subfamily.</text>
</comment>
<dbReference type="GO" id="GO:0071596">
    <property type="term" value="P:ubiquitin-dependent protein catabolic process via the N-end rule pathway"/>
    <property type="evidence" value="ECO:0007669"/>
    <property type="project" value="InterPro"/>
</dbReference>
<dbReference type="HAMAP" id="MF_00689">
    <property type="entry name" value="Bpt"/>
    <property type="match status" value="1"/>
</dbReference>
<dbReference type="Pfam" id="PF04376">
    <property type="entry name" value="ATE_N"/>
    <property type="match status" value="1"/>
</dbReference>
<keyword evidence="3 4" id="KW-0012">Acyltransferase</keyword>
<dbReference type="InterPro" id="IPR016181">
    <property type="entry name" value="Acyl_CoA_acyltransferase"/>
</dbReference>
<reference evidence="8 9" key="1">
    <citation type="submission" date="2020-04" db="EMBL/GenBank/DDBJ databases">
        <title>Description of novel Gluconacetobacter.</title>
        <authorList>
            <person name="Sombolestani A."/>
        </authorList>
    </citation>
    <scope>NUCLEOTIDE SEQUENCE [LARGE SCALE GENOMIC DNA]</scope>
    <source>
        <strain evidence="8 9">LMG 7603</strain>
    </source>
</reference>
<evidence type="ECO:0000256" key="5">
    <source>
        <dbReference type="SAM" id="MobiDB-lite"/>
    </source>
</evidence>
<dbReference type="NCBIfam" id="NF002341">
    <property type="entry name" value="PRK01305.1-1"/>
    <property type="match status" value="1"/>
</dbReference>
<evidence type="ECO:0000259" key="7">
    <source>
        <dbReference type="Pfam" id="PF04377"/>
    </source>
</evidence>
<evidence type="ECO:0000256" key="4">
    <source>
        <dbReference type="HAMAP-Rule" id="MF_00689"/>
    </source>
</evidence>
<proteinExistence type="inferred from homology"/>
<dbReference type="InterPro" id="IPR017138">
    <property type="entry name" value="Asp_Glu_LeuTrfase"/>
</dbReference>
<keyword evidence="2 4" id="KW-0808">Transferase</keyword>
<accession>A0A7W4FDU1</accession>
<evidence type="ECO:0000256" key="3">
    <source>
        <dbReference type="ARBA" id="ARBA00023315"/>
    </source>
</evidence>
<name>A0A7W4FDU1_GLUDI</name>
<comment type="catalytic activity">
    <reaction evidence="4">
        <text>N-terminal L-aspartyl-[protein] + L-leucyl-tRNA(Leu) = N-terminal L-leucyl-L-aspartyl-[protein] + tRNA(Leu) + H(+)</text>
        <dbReference type="Rhea" id="RHEA:50420"/>
        <dbReference type="Rhea" id="RHEA-COMP:9613"/>
        <dbReference type="Rhea" id="RHEA-COMP:9622"/>
        <dbReference type="Rhea" id="RHEA-COMP:12669"/>
        <dbReference type="Rhea" id="RHEA-COMP:12674"/>
        <dbReference type="ChEBI" id="CHEBI:15378"/>
        <dbReference type="ChEBI" id="CHEBI:64720"/>
        <dbReference type="ChEBI" id="CHEBI:78442"/>
        <dbReference type="ChEBI" id="CHEBI:78494"/>
        <dbReference type="ChEBI" id="CHEBI:133042"/>
        <dbReference type="EC" id="2.3.2.29"/>
    </reaction>
</comment>
<dbReference type="InterPro" id="IPR007472">
    <property type="entry name" value="N-end_Aminoacyl_Trfase_C"/>
</dbReference>
<evidence type="ECO:0000256" key="2">
    <source>
        <dbReference type="ARBA" id="ARBA00022679"/>
    </source>
</evidence>
<dbReference type="NCBIfam" id="NF002343">
    <property type="entry name" value="PRK01305.1-4"/>
    <property type="match status" value="1"/>
</dbReference>
<keyword evidence="1 4" id="KW-0963">Cytoplasm</keyword>
<comment type="catalytic activity">
    <reaction evidence="4">
        <text>N-terminal L-glutamyl-[protein] + L-leucyl-tRNA(Leu) = N-terminal L-leucyl-L-glutamyl-[protein] + tRNA(Leu) + H(+)</text>
        <dbReference type="Rhea" id="RHEA:50412"/>
        <dbReference type="Rhea" id="RHEA-COMP:9613"/>
        <dbReference type="Rhea" id="RHEA-COMP:9622"/>
        <dbReference type="Rhea" id="RHEA-COMP:12664"/>
        <dbReference type="Rhea" id="RHEA-COMP:12668"/>
        <dbReference type="ChEBI" id="CHEBI:15378"/>
        <dbReference type="ChEBI" id="CHEBI:64721"/>
        <dbReference type="ChEBI" id="CHEBI:78442"/>
        <dbReference type="ChEBI" id="CHEBI:78494"/>
        <dbReference type="ChEBI" id="CHEBI:133041"/>
        <dbReference type="EC" id="2.3.2.29"/>
    </reaction>
</comment>
<comment type="subcellular location">
    <subcellularLocation>
        <location evidence="4">Cytoplasm</location>
    </subcellularLocation>
</comment>
<evidence type="ECO:0000256" key="1">
    <source>
        <dbReference type="ARBA" id="ARBA00022490"/>
    </source>
</evidence>
<protein>
    <recommendedName>
        <fullName evidence="4">Aspartate/glutamate leucyltransferase</fullName>
        <ecNumber evidence="4">2.3.2.29</ecNumber>
    </recommendedName>
</protein>
<dbReference type="EC" id="2.3.2.29" evidence="4"/>
<evidence type="ECO:0000259" key="6">
    <source>
        <dbReference type="Pfam" id="PF04376"/>
    </source>
</evidence>
<dbReference type="SMR" id="A0A7W4FDU1"/>
<dbReference type="Proteomes" id="UP000550787">
    <property type="component" value="Unassembled WGS sequence"/>
</dbReference>
<dbReference type="Pfam" id="PF04377">
    <property type="entry name" value="ATE_C"/>
    <property type="match status" value="1"/>
</dbReference>
<dbReference type="NCBIfam" id="NF002346">
    <property type="entry name" value="PRK01305.2-3"/>
    <property type="match status" value="1"/>
</dbReference>
<dbReference type="RefSeq" id="WP_012227285.1">
    <property type="nucleotide sequence ID" value="NZ_JABEQG010000008.1"/>
</dbReference>
<dbReference type="EMBL" id="JABEQG010000008">
    <property type="protein sequence ID" value="MBB2155920.1"/>
    <property type="molecule type" value="Genomic_DNA"/>
</dbReference>
<feature type="compositionally biased region" description="Basic and acidic residues" evidence="5">
    <location>
        <begin position="241"/>
        <end position="251"/>
    </location>
</feature>